<evidence type="ECO:0000313" key="6">
    <source>
        <dbReference type="Proteomes" id="UP001219525"/>
    </source>
</evidence>
<keyword evidence="2" id="KW-0863">Zinc-finger</keyword>
<dbReference type="Proteomes" id="UP001219525">
    <property type="component" value="Unassembled WGS sequence"/>
</dbReference>
<keyword evidence="1" id="KW-0479">Metal-binding</keyword>
<dbReference type="Gene3D" id="6.10.140.2220">
    <property type="match status" value="1"/>
</dbReference>
<organism evidence="5 6">
    <name type="scientific">Mycena pura</name>
    <dbReference type="NCBI Taxonomy" id="153505"/>
    <lineage>
        <taxon>Eukaryota</taxon>
        <taxon>Fungi</taxon>
        <taxon>Dikarya</taxon>
        <taxon>Basidiomycota</taxon>
        <taxon>Agaricomycotina</taxon>
        <taxon>Agaricomycetes</taxon>
        <taxon>Agaricomycetidae</taxon>
        <taxon>Agaricales</taxon>
        <taxon>Marasmiineae</taxon>
        <taxon>Mycenaceae</taxon>
        <taxon>Mycena</taxon>
    </lineage>
</organism>
<dbReference type="GO" id="GO:0008270">
    <property type="term" value="F:zinc ion binding"/>
    <property type="evidence" value="ECO:0007669"/>
    <property type="project" value="UniProtKB-KW"/>
</dbReference>
<dbReference type="Pfam" id="PF01753">
    <property type="entry name" value="zf-MYND"/>
    <property type="match status" value="1"/>
</dbReference>
<dbReference type="InterPro" id="IPR002893">
    <property type="entry name" value="Znf_MYND"/>
</dbReference>
<keyword evidence="3" id="KW-0862">Zinc</keyword>
<keyword evidence="6" id="KW-1185">Reference proteome</keyword>
<evidence type="ECO:0000256" key="2">
    <source>
        <dbReference type="ARBA" id="ARBA00022771"/>
    </source>
</evidence>
<reference evidence="5" key="1">
    <citation type="submission" date="2023-03" db="EMBL/GenBank/DDBJ databases">
        <title>Massive genome expansion in bonnet fungi (Mycena s.s.) driven by repeated elements and novel gene families across ecological guilds.</title>
        <authorList>
            <consortium name="Lawrence Berkeley National Laboratory"/>
            <person name="Harder C.B."/>
            <person name="Miyauchi S."/>
            <person name="Viragh M."/>
            <person name="Kuo A."/>
            <person name="Thoen E."/>
            <person name="Andreopoulos B."/>
            <person name="Lu D."/>
            <person name="Skrede I."/>
            <person name="Drula E."/>
            <person name="Henrissat B."/>
            <person name="Morin E."/>
            <person name="Kohler A."/>
            <person name="Barry K."/>
            <person name="LaButti K."/>
            <person name="Morin E."/>
            <person name="Salamov A."/>
            <person name="Lipzen A."/>
            <person name="Mereny Z."/>
            <person name="Hegedus B."/>
            <person name="Baldrian P."/>
            <person name="Stursova M."/>
            <person name="Weitz H."/>
            <person name="Taylor A."/>
            <person name="Grigoriev I.V."/>
            <person name="Nagy L.G."/>
            <person name="Martin F."/>
            <person name="Kauserud H."/>
        </authorList>
    </citation>
    <scope>NUCLEOTIDE SEQUENCE</scope>
    <source>
        <strain evidence="5">9144</strain>
    </source>
</reference>
<feature type="domain" description="MYND-type" evidence="4">
    <location>
        <begin position="254"/>
        <end position="298"/>
    </location>
</feature>
<sequence>MDNAMAAVLYPLPQDARRDPDQWNAAWELMDMGNDLDTSLFAYQMFVSNTCAIQRNITEEALRHFARDDFEAKWVGAGADVRGRHILGAMAAVCSKARNLNDARCYCPELRLMRLRLDGKVFLDLLKTVMHEDASFIPSQPIFVPHPGWDAWAAEQRKLNHSEAQKITLAEIMILRTKLICHVVQFTMRSFFGEDPPELIVQKNQEKPKLPTTPHPALAAVFGREIATARRQDDIAGIKALRAQRRNHCSYLACTKIEADDTKFSQCKPCFQKMQRRVLYCSVTCQRADWKLRHKAICGKPLDFETASQVIEHPATASTSHTRIGLPINGYKRSIALTAQVTALNRKPTVDYQLYKANNDPVDIDFGAGTYPQIRFRQARDTAMTTGDPNSVARIAHYLCACFLSGMVKDDSLRAIKPNSIVAQLAREFVLNDLRDLVLGMQRLQNKDPLRRPPLLSDAPPDLWASLDKDVSLSKVVVTLD</sequence>
<dbReference type="SUPFAM" id="SSF144232">
    <property type="entry name" value="HIT/MYND zinc finger-like"/>
    <property type="match status" value="1"/>
</dbReference>
<evidence type="ECO:0000256" key="3">
    <source>
        <dbReference type="ARBA" id="ARBA00022833"/>
    </source>
</evidence>
<evidence type="ECO:0000313" key="5">
    <source>
        <dbReference type="EMBL" id="KAJ7202103.1"/>
    </source>
</evidence>
<evidence type="ECO:0000256" key="1">
    <source>
        <dbReference type="ARBA" id="ARBA00022723"/>
    </source>
</evidence>
<dbReference type="AlphaFoldDB" id="A0AAD6V3Z9"/>
<dbReference type="EMBL" id="JARJCW010000056">
    <property type="protein sequence ID" value="KAJ7202103.1"/>
    <property type="molecule type" value="Genomic_DNA"/>
</dbReference>
<proteinExistence type="predicted"/>
<comment type="caution">
    <text evidence="5">The sequence shown here is derived from an EMBL/GenBank/DDBJ whole genome shotgun (WGS) entry which is preliminary data.</text>
</comment>
<gene>
    <name evidence="5" type="ORF">GGX14DRAFT_157176</name>
</gene>
<evidence type="ECO:0000259" key="4">
    <source>
        <dbReference type="Pfam" id="PF01753"/>
    </source>
</evidence>
<accession>A0AAD6V3Z9</accession>
<name>A0AAD6V3Z9_9AGAR</name>
<protein>
    <recommendedName>
        <fullName evidence="4">MYND-type domain-containing protein</fullName>
    </recommendedName>
</protein>